<dbReference type="OrthoDB" id="41532at2759"/>
<evidence type="ECO:0000313" key="4">
    <source>
        <dbReference type="Proteomes" id="UP000672032"/>
    </source>
</evidence>
<keyword evidence="4" id="KW-1185">Reference proteome</keyword>
<accession>A0A8A3NTQ2</accession>
<dbReference type="Pfam" id="PF00583">
    <property type="entry name" value="Acetyltransf_1"/>
    <property type="match status" value="1"/>
</dbReference>
<dbReference type="SUPFAM" id="SSF55729">
    <property type="entry name" value="Acyl-CoA N-acyltransferases (Nat)"/>
    <property type="match status" value="1"/>
</dbReference>
<dbReference type="InterPro" id="IPR000182">
    <property type="entry name" value="GNAT_dom"/>
</dbReference>
<dbReference type="EMBL" id="CP063405">
    <property type="protein sequence ID" value="QSZ29075.1"/>
    <property type="molecule type" value="Genomic_DNA"/>
</dbReference>
<reference evidence="3" key="1">
    <citation type="submission" date="2020-10" db="EMBL/GenBank/DDBJ databases">
        <title>Genome Sequence of Monilinia vaccinii-corymbosi Sheds Light on Mummy Berry Disease Infection of Blueberry and Mating Type.</title>
        <authorList>
            <person name="Yow A.G."/>
            <person name="Zhang Y."/>
            <person name="Bansal K."/>
            <person name="Eacker S.M."/>
            <person name="Sullivan S."/>
            <person name="Liachko I."/>
            <person name="Cubeta M.A."/>
            <person name="Rollins J.A."/>
            <person name="Ashrafi H."/>
        </authorList>
    </citation>
    <scope>NUCLEOTIDE SEQUENCE</scope>
    <source>
        <strain evidence="3">RL-1</strain>
    </source>
</reference>
<dbReference type="GO" id="GO:0016747">
    <property type="term" value="F:acyltransferase activity, transferring groups other than amino-acyl groups"/>
    <property type="evidence" value="ECO:0007669"/>
    <property type="project" value="InterPro"/>
</dbReference>
<evidence type="ECO:0000256" key="1">
    <source>
        <dbReference type="SAM" id="MobiDB-lite"/>
    </source>
</evidence>
<proteinExistence type="predicted"/>
<sequence length="110" mass="12451">MSDEPKGEQTIATSHHRINGMFTLPEARGQGVEKALVEAALTYARRRSSSRSLYEKYAFVPFKEVPHGNTTVTLMKIPGWKWKDGPRGANDCNTKPPSCQHPLKNKRREE</sequence>
<organism evidence="3 4">
    <name type="scientific">Monilinia vaccinii-corymbosi</name>
    <dbReference type="NCBI Taxonomy" id="61207"/>
    <lineage>
        <taxon>Eukaryota</taxon>
        <taxon>Fungi</taxon>
        <taxon>Dikarya</taxon>
        <taxon>Ascomycota</taxon>
        <taxon>Pezizomycotina</taxon>
        <taxon>Leotiomycetes</taxon>
        <taxon>Helotiales</taxon>
        <taxon>Sclerotiniaceae</taxon>
        <taxon>Monilinia</taxon>
    </lineage>
</organism>
<gene>
    <name evidence="3" type="ORF">DSL72_003585</name>
</gene>
<feature type="region of interest" description="Disordered" evidence="1">
    <location>
        <begin position="85"/>
        <end position="110"/>
    </location>
</feature>
<dbReference type="Gene3D" id="3.40.630.30">
    <property type="match status" value="1"/>
</dbReference>
<feature type="domain" description="N-acetyltransferase" evidence="2">
    <location>
        <begin position="12"/>
        <end position="51"/>
    </location>
</feature>
<evidence type="ECO:0000259" key="2">
    <source>
        <dbReference type="Pfam" id="PF00583"/>
    </source>
</evidence>
<dbReference type="AlphaFoldDB" id="A0A8A3NTQ2"/>
<dbReference type="CDD" id="cd04301">
    <property type="entry name" value="NAT_SF"/>
    <property type="match status" value="1"/>
</dbReference>
<dbReference type="Proteomes" id="UP000672032">
    <property type="component" value="Chromosome 1"/>
</dbReference>
<dbReference type="InterPro" id="IPR016181">
    <property type="entry name" value="Acyl_CoA_acyltransferase"/>
</dbReference>
<protein>
    <recommendedName>
        <fullName evidence="2">N-acetyltransferase domain-containing protein</fullName>
    </recommendedName>
</protein>
<name>A0A8A3NTQ2_9HELO</name>
<evidence type="ECO:0000313" key="3">
    <source>
        <dbReference type="EMBL" id="QSZ29075.1"/>
    </source>
</evidence>